<accession>A9SJ77</accession>
<dbReference type="PaxDb" id="3218-PP1S84_117V6.1"/>
<dbReference type="EnsemblPlants" id="Pp3c2_9780V3.1">
    <property type="protein sequence ID" value="Pp3c2_9780V3.1"/>
    <property type="gene ID" value="Pp3c2_9780"/>
</dbReference>
<evidence type="ECO:0000313" key="2">
    <source>
        <dbReference type="EnsemblPlants" id="Pp3c2_9780V3.1"/>
    </source>
</evidence>
<proteinExistence type="predicted"/>
<dbReference type="Proteomes" id="UP000006727">
    <property type="component" value="Chromosome 2"/>
</dbReference>
<reference evidence="1 3" key="2">
    <citation type="journal article" date="2018" name="Plant J.">
        <title>The Physcomitrella patens chromosome-scale assembly reveals moss genome structure and evolution.</title>
        <authorList>
            <person name="Lang D."/>
            <person name="Ullrich K.K."/>
            <person name="Murat F."/>
            <person name="Fuchs J."/>
            <person name="Jenkins J."/>
            <person name="Haas F.B."/>
            <person name="Piednoel M."/>
            <person name="Gundlach H."/>
            <person name="Van Bel M."/>
            <person name="Meyberg R."/>
            <person name="Vives C."/>
            <person name="Morata J."/>
            <person name="Symeonidi A."/>
            <person name="Hiss M."/>
            <person name="Muchero W."/>
            <person name="Kamisugi Y."/>
            <person name="Saleh O."/>
            <person name="Blanc G."/>
            <person name="Decker E.L."/>
            <person name="van Gessel N."/>
            <person name="Grimwood J."/>
            <person name="Hayes R.D."/>
            <person name="Graham S.W."/>
            <person name="Gunter L.E."/>
            <person name="McDaniel S.F."/>
            <person name="Hoernstein S.N.W."/>
            <person name="Larsson A."/>
            <person name="Li F.W."/>
            <person name="Perroud P.F."/>
            <person name="Phillips J."/>
            <person name="Ranjan P."/>
            <person name="Rokshar D.S."/>
            <person name="Rothfels C.J."/>
            <person name="Schneider L."/>
            <person name="Shu S."/>
            <person name="Stevenson D.W."/>
            <person name="Thummler F."/>
            <person name="Tillich M."/>
            <person name="Villarreal Aguilar J.C."/>
            <person name="Widiez T."/>
            <person name="Wong G.K."/>
            <person name="Wymore A."/>
            <person name="Zhang Y."/>
            <person name="Zimmer A.D."/>
            <person name="Quatrano R.S."/>
            <person name="Mayer K.F.X."/>
            <person name="Goodstein D."/>
            <person name="Casacuberta J.M."/>
            <person name="Vandepoele K."/>
            <person name="Reski R."/>
            <person name="Cuming A.C."/>
            <person name="Tuskan G.A."/>
            <person name="Maumus F."/>
            <person name="Salse J."/>
            <person name="Schmutz J."/>
            <person name="Rensing S.A."/>
        </authorList>
    </citation>
    <scope>NUCLEOTIDE SEQUENCE [LARGE SCALE GENOMIC DNA]</scope>
    <source>
        <strain evidence="2 3">cv. Gransden 2004</strain>
    </source>
</reference>
<evidence type="ECO:0000313" key="3">
    <source>
        <dbReference type="Proteomes" id="UP000006727"/>
    </source>
</evidence>
<dbReference type="Gramene" id="Pp3c2_9780V3.1">
    <property type="protein sequence ID" value="Pp3c2_9780V3.1"/>
    <property type="gene ID" value="Pp3c2_9780"/>
</dbReference>
<dbReference type="InParanoid" id="A9SJ77"/>
<keyword evidence="3" id="KW-1185">Reference proteome</keyword>
<dbReference type="HOGENOM" id="CLU_1809448_0_0_1"/>
<sequence>MTVFSNATTQTMATMIEAAVVLSEQLPHWEKQLMVVPITGNSVCCDYWASVHSHHSSRGEWHLFRALHPVDPPIAPHPSASTIPGSVAHDCCDTTGISLSDSAFGRGECAMRCFCSLVSSVFRSCLQWSCSSFSGILGLCPEI</sequence>
<dbReference type="EMBL" id="ABEU02000002">
    <property type="protein sequence ID" value="PNR59659.1"/>
    <property type="molecule type" value="Genomic_DNA"/>
</dbReference>
<reference evidence="2" key="3">
    <citation type="submission" date="2020-12" db="UniProtKB">
        <authorList>
            <consortium name="EnsemblPlants"/>
        </authorList>
    </citation>
    <scope>IDENTIFICATION</scope>
</reference>
<name>A9SJ77_PHYPA</name>
<gene>
    <name evidence="1" type="ORF">PHYPA_002451</name>
</gene>
<reference evidence="1 3" key="1">
    <citation type="journal article" date="2008" name="Science">
        <title>The Physcomitrella genome reveals evolutionary insights into the conquest of land by plants.</title>
        <authorList>
            <person name="Rensing S."/>
            <person name="Lang D."/>
            <person name="Zimmer A."/>
            <person name="Terry A."/>
            <person name="Salamov A."/>
            <person name="Shapiro H."/>
            <person name="Nishiyama T."/>
            <person name="Perroud P.-F."/>
            <person name="Lindquist E."/>
            <person name="Kamisugi Y."/>
            <person name="Tanahashi T."/>
            <person name="Sakakibara K."/>
            <person name="Fujita T."/>
            <person name="Oishi K."/>
            <person name="Shin-I T."/>
            <person name="Kuroki Y."/>
            <person name="Toyoda A."/>
            <person name="Suzuki Y."/>
            <person name="Hashimoto A."/>
            <person name="Yamaguchi K."/>
            <person name="Sugano A."/>
            <person name="Kohara Y."/>
            <person name="Fujiyama A."/>
            <person name="Anterola A."/>
            <person name="Aoki S."/>
            <person name="Ashton N."/>
            <person name="Barbazuk W.B."/>
            <person name="Barker E."/>
            <person name="Bennetzen J."/>
            <person name="Bezanilla M."/>
            <person name="Blankenship R."/>
            <person name="Cho S.H."/>
            <person name="Dutcher S."/>
            <person name="Estelle M."/>
            <person name="Fawcett J.A."/>
            <person name="Gundlach H."/>
            <person name="Hanada K."/>
            <person name="Heyl A."/>
            <person name="Hicks K.A."/>
            <person name="Hugh J."/>
            <person name="Lohr M."/>
            <person name="Mayer K."/>
            <person name="Melkozernov A."/>
            <person name="Murata T."/>
            <person name="Nelson D."/>
            <person name="Pils B."/>
            <person name="Prigge M."/>
            <person name="Reiss B."/>
            <person name="Renner T."/>
            <person name="Rombauts S."/>
            <person name="Rushton P."/>
            <person name="Sanderfoot A."/>
            <person name="Schween G."/>
            <person name="Shiu S.-H."/>
            <person name="Stueber K."/>
            <person name="Theodoulou F.L."/>
            <person name="Tu H."/>
            <person name="Van de Peer Y."/>
            <person name="Verrier P.J."/>
            <person name="Waters E."/>
            <person name="Wood A."/>
            <person name="Yang L."/>
            <person name="Cove D."/>
            <person name="Cuming A."/>
            <person name="Hasebe M."/>
            <person name="Lucas S."/>
            <person name="Mishler D.B."/>
            <person name="Reski R."/>
            <person name="Grigoriev I."/>
            <person name="Quatrano R.S."/>
            <person name="Boore J.L."/>
        </authorList>
    </citation>
    <scope>NUCLEOTIDE SEQUENCE [LARGE SCALE GENOMIC DNA]</scope>
    <source>
        <strain evidence="2 3">cv. Gransden 2004</strain>
    </source>
</reference>
<organism evidence="1">
    <name type="scientific">Physcomitrium patens</name>
    <name type="common">Spreading-leaved earth moss</name>
    <name type="synonym">Physcomitrella patens</name>
    <dbReference type="NCBI Taxonomy" id="3218"/>
    <lineage>
        <taxon>Eukaryota</taxon>
        <taxon>Viridiplantae</taxon>
        <taxon>Streptophyta</taxon>
        <taxon>Embryophyta</taxon>
        <taxon>Bryophyta</taxon>
        <taxon>Bryophytina</taxon>
        <taxon>Bryopsida</taxon>
        <taxon>Funariidae</taxon>
        <taxon>Funariales</taxon>
        <taxon>Funariaceae</taxon>
        <taxon>Physcomitrium</taxon>
    </lineage>
</organism>
<dbReference type="AlphaFoldDB" id="A9SJ77"/>
<protein>
    <submittedName>
        <fullName evidence="1 2">Uncharacterized protein</fullName>
    </submittedName>
</protein>
<evidence type="ECO:0000313" key="1">
    <source>
        <dbReference type="EMBL" id="PNR59659.1"/>
    </source>
</evidence>